<evidence type="ECO:0008006" key="4">
    <source>
        <dbReference type="Google" id="ProtNLM"/>
    </source>
</evidence>
<evidence type="ECO:0000256" key="1">
    <source>
        <dbReference type="SAM" id="Phobius"/>
    </source>
</evidence>
<keyword evidence="3" id="KW-1185">Reference proteome</keyword>
<name>A0ABU3BSC7_9BACT</name>
<keyword evidence="1" id="KW-0812">Transmembrane</keyword>
<organism evidence="2 3">
    <name type="scientific">Rubrivirga litoralis</name>
    <dbReference type="NCBI Taxonomy" id="3075598"/>
    <lineage>
        <taxon>Bacteria</taxon>
        <taxon>Pseudomonadati</taxon>
        <taxon>Rhodothermota</taxon>
        <taxon>Rhodothermia</taxon>
        <taxon>Rhodothermales</taxon>
        <taxon>Rubricoccaceae</taxon>
        <taxon>Rubrivirga</taxon>
    </lineage>
</organism>
<reference evidence="2 3" key="1">
    <citation type="submission" date="2023-09" db="EMBL/GenBank/DDBJ databases">
        <authorList>
            <person name="Rey-Velasco X."/>
        </authorList>
    </citation>
    <scope>NUCLEOTIDE SEQUENCE [LARGE SCALE GENOMIC DNA]</scope>
    <source>
        <strain evidence="2 3">F394</strain>
    </source>
</reference>
<comment type="caution">
    <text evidence="2">The sequence shown here is derived from an EMBL/GenBank/DDBJ whole genome shotgun (WGS) entry which is preliminary data.</text>
</comment>
<proteinExistence type="predicted"/>
<dbReference type="RefSeq" id="WP_311663895.1">
    <property type="nucleotide sequence ID" value="NZ_JAVRHT010000023.1"/>
</dbReference>
<evidence type="ECO:0000313" key="2">
    <source>
        <dbReference type="EMBL" id="MDT0632205.1"/>
    </source>
</evidence>
<dbReference type="Proteomes" id="UP001267426">
    <property type="component" value="Unassembled WGS sequence"/>
</dbReference>
<keyword evidence="1" id="KW-0472">Membrane</keyword>
<feature type="transmembrane region" description="Helical" evidence="1">
    <location>
        <begin position="75"/>
        <end position="94"/>
    </location>
</feature>
<feature type="transmembrane region" description="Helical" evidence="1">
    <location>
        <begin position="106"/>
        <end position="124"/>
    </location>
</feature>
<dbReference type="EMBL" id="JAVRHT010000023">
    <property type="protein sequence ID" value="MDT0632205.1"/>
    <property type="molecule type" value="Genomic_DNA"/>
</dbReference>
<accession>A0ABU3BSC7</accession>
<evidence type="ECO:0000313" key="3">
    <source>
        <dbReference type="Proteomes" id="UP001267426"/>
    </source>
</evidence>
<feature type="transmembrane region" description="Helical" evidence="1">
    <location>
        <begin position="28"/>
        <end position="48"/>
    </location>
</feature>
<feature type="transmembrane region" description="Helical" evidence="1">
    <location>
        <begin position="144"/>
        <end position="168"/>
    </location>
</feature>
<gene>
    <name evidence="2" type="ORF">RM540_10655</name>
</gene>
<keyword evidence="1" id="KW-1133">Transmembrane helix</keyword>
<protein>
    <recommendedName>
        <fullName evidence="4">Lycopene cyclase domain-containing protein</fullName>
    </recommendedName>
</protein>
<sequence length="183" mass="19982">MSERYQHVKLLLIVVGGVWLYRERRQPVFAALAALFAAVLIDDVATLHESMGLVLVAPLGLEPAYGMRARDFGEIVFLASWAVPLMVVAAVAYTRSDARARYVARMTAAAVVALAFFGVGADAFHRVGNFWVDEYGLDLKLKFVMSAFEEGGELVVTSVMVATAYALYKSLRAAREAEATSRS</sequence>